<feature type="region of interest" description="Disordered" evidence="1">
    <location>
        <begin position="104"/>
        <end position="164"/>
    </location>
</feature>
<gene>
    <name evidence="2" type="ORF">PXEA_LOCUS14452</name>
</gene>
<name>A0A3S5ADC9_9PLAT</name>
<accession>A0A3S5ADC9</accession>
<evidence type="ECO:0000313" key="3">
    <source>
        <dbReference type="Proteomes" id="UP000784294"/>
    </source>
</evidence>
<organism evidence="2 3">
    <name type="scientific">Protopolystoma xenopodis</name>
    <dbReference type="NCBI Taxonomy" id="117903"/>
    <lineage>
        <taxon>Eukaryota</taxon>
        <taxon>Metazoa</taxon>
        <taxon>Spiralia</taxon>
        <taxon>Lophotrochozoa</taxon>
        <taxon>Platyhelminthes</taxon>
        <taxon>Monogenea</taxon>
        <taxon>Polyopisthocotylea</taxon>
        <taxon>Polystomatidea</taxon>
        <taxon>Polystomatidae</taxon>
        <taxon>Protopolystoma</taxon>
    </lineage>
</organism>
<dbReference type="EMBL" id="CAAALY010049080">
    <property type="protein sequence ID" value="VEL21012.1"/>
    <property type="molecule type" value="Genomic_DNA"/>
</dbReference>
<dbReference type="Proteomes" id="UP000784294">
    <property type="component" value="Unassembled WGS sequence"/>
</dbReference>
<comment type="caution">
    <text evidence="2">The sequence shown here is derived from an EMBL/GenBank/DDBJ whole genome shotgun (WGS) entry which is preliminary data.</text>
</comment>
<evidence type="ECO:0000256" key="1">
    <source>
        <dbReference type="SAM" id="MobiDB-lite"/>
    </source>
</evidence>
<feature type="compositionally biased region" description="Basic and acidic residues" evidence="1">
    <location>
        <begin position="114"/>
        <end position="125"/>
    </location>
</feature>
<proteinExistence type="predicted"/>
<evidence type="ECO:0000313" key="2">
    <source>
        <dbReference type="EMBL" id="VEL21012.1"/>
    </source>
</evidence>
<dbReference type="AlphaFoldDB" id="A0A3S5ADC9"/>
<protein>
    <submittedName>
        <fullName evidence="2">Uncharacterized protein</fullName>
    </submittedName>
</protein>
<sequence>MTAPNGVGIGSLDNTYRSTDQMKEAVLLPSSPTSSRSRVWMTWNPTIHNQKDDSSFKVTQKLELGSVIVSQGDHNELLEQSASLETQNLPQVSPTTTKVELLKRTLSEDETADINEHQEERKGETENSPLLKHAAVQAESCRDSLRTSKLPYQRGTRPLAPNSSLSKGAVKSLLAVRAVQSNGTQNRNSRFTRLRRKWVREFMNKR</sequence>
<reference evidence="2" key="1">
    <citation type="submission" date="2018-11" db="EMBL/GenBank/DDBJ databases">
        <authorList>
            <consortium name="Pathogen Informatics"/>
        </authorList>
    </citation>
    <scope>NUCLEOTIDE SEQUENCE</scope>
</reference>
<keyword evidence="3" id="KW-1185">Reference proteome</keyword>